<name>C8XEU7_NAKMY</name>
<dbReference type="EMBL" id="CP001737">
    <property type="protein sequence ID" value="ACV79848.1"/>
    <property type="molecule type" value="Genomic_DNA"/>
</dbReference>
<dbReference type="InterPro" id="IPR004695">
    <property type="entry name" value="SLAC1/Mae1/Ssu1/TehA"/>
</dbReference>
<dbReference type="eggNOG" id="COG1275">
    <property type="taxonomic scope" value="Bacteria"/>
</dbReference>
<reference evidence="6 7" key="2">
    <citation type="journal article" date="2010" name="Stand. Genomic Sci.">
        <title>Complete genome sequence of Nakamurella multipartita type strain (Y-104).</title>
        <authorList>
            <person name="Tice H."/>
            <person name="Mayilraj S."/>
            <person name="Sims D."/>
            <person name="Lapidus A."/>
            <person name="Nolan M."/>
            <person name="Lucas S."/>
            <person name="Glavina Del Rio T."/>
            <person name="Copeland A."/>
            <person name="Cheng J.F."/>
            <person name="Meincke L."/>
            <person name="Bruce D."/>
            <person name="Goodwin L."/>
            <person name="Pitluck S."/>
            <person name="Ivanova N."/>
            <person name="Mavromatis K."/>
            <person name="Ovchinnikova G."/>
            <person name="Pati A."/>
            <person name="Chen A."/>
            <person name="Palaniappan K."/>
            <person name="Land M."/>
            <person name="Hauser L."/>
            <person name="Chang Y.J."/>
            <person name="Jeffries C.D."/>
            <person name="Detter J.C."/>
            <person name="Brettin T."/>
            <person name="Rohde M."/>
            <person name="Goker M."/>
            <person name="Bristow J."/>
            <person name="Eisen J.A."/>
            <person name="Markowitz V."/>
            <person name="Hugenholtz P."/>
            <person name="Kyrpides N.C."/>
            <person name="Klenk H.P."/>
            <person name="Chen F."/>
        </authorList>
    </citation>
    <scope>NUCLEOTIDE SEQUENCE [LARGE SCALE GENOMIC DNA]</scope>
    <source>
        <strain evidence="7">ATCC 700099 / DSM 44233 / CIP 104796 / JCM 9543 / NBRC 105858 / Y-104</strain>
    </source>
</reference>
<dbReference type="InterPro" id="IPR030185">
    <property type="entry name" value="Mae1"/>
</dbReference>
<dbReference type="Pfam" id="PF03595">
    <property type="entry name" value="SLAC1"/>
    <property type="match status" value="1"/>
</dbReference>
<dbReference type="InParanoid" id="C8XEU7"/>
<keyword evidence="3 5" id="KW-1133">Transmembrane helix</keyword>
<evidence type="ECO:0000256" key="2">
    <source>
        <dbReference type="ARBA" id="ARBA00022692"/>
    </source>
</evidence>
<proteinExistence type="predicted"/>
<evidence type="ECO:0000256" key="3">
    <source>
        <dbReference type="ARBA" id="ARBA00022989"/>
    </source>
</evidence>
<evidence type="ECO:0000256" key="5">
    <source>
        <dbReference type="SAM" id="Phobius"/>
    </source>
</evidence>
<dbReference type="STRING" id="479431.Namu_3523"/>
<keyword evidence="2 5" id="KW-0812">Transmembrane</keyword>
<feature type="transmembrane region" description="Helical" evidence="5">
    <location>
        <begin position="193"/>
        <end position="219"/>
    </location>
</feature>
<dbReference type="Proteomes" id="UP000002218">
    <property type="component" value="Chromosome"/>
</dbReference>
<dbReference type="PANTHER" id="PTHR31162:SF3">
    <property type="entry name" value="TRANSPORTER_MALIC ACID TRANSPORT PROTEIN, PUTATIVE-RELATED"/>
    <property type="match status" value="1"/>
</dbReference>
<accession>C8XEU7</accession>
<feature type="transmembrane region" description="Helical" evidence="5">
    <location>
        <begin position="270"/>
        <end position="290"/>
    </location>
</feature>
<dbReference type="RefSeq" id="WP_015748702.1">
    <property type="nucleotide sequence ID" value="NC_013235.1"/>
</dbReference>
<feature type="transmembrane region" description="Helical" evidence="5">
    <location>
        <begin position="94"/>
        <end position="115"/>
    </location>
</feature>
<dbReference type="GO" id="GO:0016020">
    <property type="term" value="C:membrane"/>
    <property type="evidence" value="ECO:0007669"/>
    <property type="project" value="UniProtKB-SubCell"/>
</dbReference>
<dbReference type="HOGENOM" id="CLU_030057_6_4_11"/>
<feature type="transmembrane region" description="Helical" evidence="5">
    <location>
        <begin position="161"/>
        <end position="181"/>
    </location>
</feature>
<keyword evidence="7" id="KW-1185">Reference proteome</keyword>
<dbReference type="KEGG" id="nml:Namu_3523"/>
<feature type="transmembrane region" description="Helical" evidence="5">
    <location>
        <begin position="52"/>
        <end position="74"/>
    </location>
</feature>
<reference evidence="7" key="1">
    <citation type="submission" date="2009-09" db="EMBL/GenBank/DDBJ databases">
        <title>The complete genome of Nakamurella multipartita DSM 44233.</title>
        <authorList>
            <consortium name="US DOE Joint Genome Institute (JGI-PGF)"/>
            <person name="Lucas S."/>
            <person name="Copeland A."/>
            <person name="Lapidus A."/>
            <person name="Glavina del Rio T."/>
            <person name="Dalin E."/>
            <person name="Tice H."/>
            <person name="Bruce D."/>
            <person name="Goodwin L."/>
            <person name="Pitluck S."/>
            <person name="Kyrpides N."/>
            <person name="Mavromatis K."/>
            <person name="Ivanova N."/>
            <person name="Ovchinnikova G."/>
            <person name="Sims D."/>
            <person name="Meincke L."/>
            <person name="Brettin T."/>
            <person name="Detter J.C."/>
            <person name="Han C."/>
            <person name="Larimer F."/>
            <person name="Land M."/>
            <person name="Hauser L."/>
            <person name="Markowitz V."/>
            <person name="Cheng J.-F."/>
            <person name="Hugenholtz P."/>
            <person name="Woyke T."/>
            <person name="Wu D."/>
            <person name="Klenk H.-P."/>
            <person name="Eisen J.A."/>
        </authorList>
    </citation>
    <scope>NUCLEOTIDE SEQUENCE [LARGE SCALE GENOMIC DNA]</scope>
    <source>
        <strain evidence="7">ATCC 700099 / DSM 44233 / CIP 104796 / JCM 9543 / NBRC 105858 / Y-104</strain>
    </source>
</reference>
<evidence type="ECO:0000256" key="1">
    <source>
        <dbReference type="ARBA" id="ARBA00004141"/>
    </source>
</evidence>
<evidence type="ECO:0000256" key="4">
    <source>
        <dbReference type="ARBA" id="ARBA00023136"/>
    </source>
</evidence>
<evidence type="ECO:0000313" key="7">
    <source>
        <dbReference type="Proteomes" id="UP000002218"/>
    </source>
</evidence>
<feature type="transmembrane region" description="Helical" evidence="5">
    <location>
        <begin position="334"/>
        <end position="356"/>
    </location>
</feature>
<keyword evidence="4 5" id="KW-0472">Membrane</keyword>
<dbReference type="AlphaFoldDB" id="C8XEU7"/>
<dbReference type="GO" id="GO:0015140">
    <property type="term" value="F:malate transmembrane transporter activity"/>
    <property type="evidence" value="ECO:0007669"/>
    <property type="project" value="InterPro"/>
</dbReference>
<organism evidence="6 7">
    <name type="scientific">Nakamurella multipartita (strain ATCC 700099 / DSM 44233 / CIP 104796 / JCM 9543 / NBRC 105858 / Y-104)</name>
    <name type="common">Microsphaera multipartita</name>
    <dbReference type="NCBI Taxonomy" id="479431"/>
    <lineage>
        <taxon>Bacteria</taxon>
        <taxon>Bacillati</taxon>
        <taxon>Actinomycetota</taxon>
        <taxon>Actinomycetes</taxon>
        <taxon>Nakamurellales</taxon>
        <taxon>Nakamurellaceae</taxon>
        <taxon>Nakamurella</taxon>
    </lineage>
</organism>
<gene>
    <name evidence="6" type="ordered locus">Namu_3523</name>
</gene>
<feature type="transmembrane region" description="Helical" evidence="5">
    <location>
        <begin position="302"/>
        <end position="322"/>
    </location>
</feature>
<sequence>MAPHGQPPGPVRPPRSLDDPAWFGAVMGRAATATVASLHPGRIGPLSRFADVTAAILLVASILAFAGLFVRDFLVRRLGADLAGKLRSPRTGPAYATIPGAINVLAVAVLHVWPASANSAVGWWLLIGLAGLGTTLGLMLTVVFFVSAFEHEQFPAQDISGIWFIPETVVLLGSLLFAELAPAGPEAAQRGLAVLAVALLGAGGLLFGITAVIFVNRLVLHAGVHRTGAPAMWIMISPLAVTSLALQSVAGGDPMLGGTWTPAVAEVATFAAGALWGFALWWIAAAAVVTRHAGRAAFTRTAADWGFVFPSAAMVIATLTLARRWQSGLVEAAGLALGVLLALVWVAVLSGAVVGYRREQRTRRGR</sequence>
<feature type="transmembrane region" description="Helical" evidence="5">
    <location>
        <begin position="231"/>
        <end position="250"/>
    </location>
</feature>
<comment type="subcellular location">
    <subcellularLocation>
        <location evidence="1">Membrane</location>
        <topology evidence="1">Multi-pass membrane protein</topology>
    </subcellularLocation>
</comment>
<dbReference type="Gene3D" id="1.50.10.150">
    <property type="entry name" value="Voltage-dependent anion channel"/>
    <property type="match status" value="1"/>
</dbReference>
<dbReference type="PANTHER" id="PTHR31162">
    <property type="entry name" value="MALIC ACID TRANSPORT PROTEIN-RELATED"/>
    <property type="match status" value="1"/>
</dbReference>
<dbReference type="InterPro" id="IPR038665">
    <property type="entry name" value="Voltage-dep_anion_channel_sf"/>
</dbReference>
<feature type="transmembrane region" description="Helical" evidence="5">
    <location>
        <begin position="121"/>
        <end position="149"/>
    </location>
</feature>
<evidence type="ECO:0000313" key="6">
    <source>
        <dbReference type="EMBL" id="ACV79848.1"/>
    </source>
</evidence>
<protein>
    <submittedName>
        <fullName evidence="6">C4-dicarboxylate transporter/malic acid transport protein</fullName>
    </submittedName>
</protein>